<gene>
    <name evidence="1" type="ORF">FEM33_23185</name>
</gene>
<dbReference type="OrthoDB" id="9830096at2"/>
<reference evidence="1 2" key="1">
    <citation type="submission" date="2019-05" db="EMBL/GenBank/DDBJ databases">
        <authorList>
            <person name="Qu J.-H."/>
        </authorList>
    </citation>
    <scope>NUCLEOTIDE SEQUENCE [LARGE SCALE GENOMIC DNA]</scope>
    <source>
        <strain evidence="1 2">NS28</strain>
    </source>
</reference>
<sequence>MDIKRRNFLQVVSLGLSTLATGFKMPENETAGSYTKSLSIEMPCKNGSYEFHVDGVKQIVNLVNKQGKLKTPAHSCEIRYMAEDGFTPLTVHIEQDASQLRLFPGSRGIAAPQPLA</sequence>
<dbReference type="AlphaFoldDB" id="A0A5M8QC63"/>
<accession>A0A5M8QC63</accession>
<keyword evidence="2" id="KW-1185">Reference proteome</keyword>
<protein>
    <submittedName>
        <fullName evidence="1">Uncharacterized protein</fullName>
    </submittedName>
</protein>
<dbReference type="Proteomes" id="UP000323994">
    <property type="component" value="Unassembled WGS sequence"/>
</dbReference>
<proteinExistence type="predicted"/>
<comment type="caution">
    <text evidence="1">The sequence shown here is derived from an EMBL/GenBank/DDBJ whole genome shotgun (WGS) entry which is preliminary data.</text>
</comment>
<evidence type="ECO:0000313" key="2">
    <source>
        <dbReference type="Proteomes" id="UP000323994"/>
    </source>
</evidence>
<evidence type="ECO:0000313" key="1">
    <source>
        <dbReference type="EMBL" id="KAA6432631.1"/>
    </source>
</evidence>
<dbReference type="EMBL" id="VBSN01000071">
    <property type="protein sequence ID" value="KAA6432631.1"/>
    <property type="molecule type" value="Genomic_DNA"/>
</dbReference>
<dbReference type="RefSeq" id="WP_139014362.1">
    <property type="nucleotide sequence ID" value="NZ_VBSN01000071.1"/>
</dbReference>
<organism evidence="1 2">
    <name type="scientific">Dyadobacter flavalbus</name>
    <dbReference type="NCBI Taxonomy" id="2579942"/>
    <lineage>
        <taxon>Bacteria</taxon>
        <taxon>Pseudomonadati</taxon>
        <taxon>Bacteroidota</taxon>
        <taxon>Cytophagia</taxon>
        <taxon>Cytophagales</taxon>
        <taxon>Spirosomataceae</taxon>
        <taxon>Dyadobacter</taxon>
    </lineage>
</organism>
<name>A0A5M8QC63_9BACT</name>